<dbReference type="PANTHER" id="PTHR31983:SF0">
    <property type="entry name" value="GLUCAN ENDO-1,3-BETA-D-GLUCOSIDASE 2"/>
    <property type="match status" value="1"/>
</dbReference>
<organism evidence="12 13">
    <name type="scientific">Lupinus luteus</name>
    <name type="common">European yellow lupine</name>
    <dbReference type="NCBI Taxonomy" id="3873"/>
    <lineage>
        <taxon>Eukaryota</taxon>
        <taxon>Viridiplantae</taxon>
        <taxon>Streptophyta</taxon>
        <taxon>Embryophyta</taxon>
        <taxon>Tracheophyta</taxon>
        <taxon>Spermatophyta</taxon>
        <taxon>Magnoliopsida</taxon>
        <taxon>eudicotyledons</taxon>
        <taxon>Gunneridae</taxon>
        <taxon>Pentapetalae</taxon>
        <taxon>rosids</taxon>
        <taxon>fabids</taxon>
        <taxon>Fabales</taxon>
        <taxon>Fabaceae</taxon>
        <taxon>Papilionoideae</taxon>
        <taxon>50 kb inversion clade</taxon>
        <taxon>genistoids sensu lato</taxon>
        <taxon>core genistoids</taxon>
        <taxon>Genisteae</taxon>
        <taxon>Lupinus</taxon>
    </lineage>
</organism>
<dbReference type="EC" id="3.2.1.39" evidence="3"/>
<evidence type="ECO:0000256" key="8">
    <source>
        <dbReference type="ARBA" id="ARBA00023326"/>
    </source>
</evidence>
<accession>A0AAV1VQ42</accession>
<comment type="catalytic activity">
    <reaction evidence="1">
        <text>Hydrolysis of (1-&gt;3)-beta-D-glucosidic linkages in (1-&gt;3)-beta-D-glucans.</text>
        <dbReference type="EC" id="3.2.1.39"/>
    </reaction>
</comment>
<evidence type="ECO:0000259" key="10">
    <source>
        <dbReference type="Pfam" id="PF03639"/>
    </source>
</evidence>
<dbReference type="GO" id="GO:0071555">
    <property type="term" value="P:cell wall organization"/>
    <property type="evidence" value="ECO:0007669"/>
    <property type="project" value="UniProtKB-KW"/>
</dbReference>
<dbReference type="PANTHER" id="PTHR31983">
    <property type="entry name" value="ENDO-1,3(4)-BETA-GLUCANASE 1"/>
    <property type="match status" value="1"/>
</dbReference>
<dbReference type="GO" id="GO:0000272">
    <property type="term" value="P:polysaccharide catabolic process"/>
    <property type="evidence" value="ECO:0007669"/>
    <property type="project" value="UniProtKB-KW"/>
</dbReference>
<dbReference type="InterPro" id="IPR040451">
    <property type="entry name" value="GH81_N"/>
</dbReference>
<keyword evidence="5" id="KW-0119">Carbohydrate metabolism</keyword>
<evidence type="ECO:0000256" key="2">
    <source>
        <dbReference type="ARBA" id="ARBA00010730"/>
    </source>
</evidence>
<evidence type="ECO:0000256" key="7">
    <source>
        <dbReference type="ARBA" id="ARBA00023316"/>
    </source>
</evidence>
<evidence type="ECO:0000256" key="5">
    <source>
        <dbReference type="ARBA" id="ARBA00023277"/>
    </source>
</evidence>
<keyword evidence="13" id="KW-1185">Reference proteome</keyword>
<feature type="domain" description="Glycosyl hydrolase family 81 N-terminal" evidence="10">
    <location>
        <begin position="115"/>
        <end position="385"/>
    </location>
</feature>
<comment type="caution">
    <text evidence="12">The sequence shown here is derived from an EMBL/GenBank/DDBJ whole genome shotgun (WGS) entry which is preliminary data.</text>
</comment>
<dbReference type="GO" id="GO:0052861">
    <property type="term" value="F:endo-1,3(4)-beta-glucanase activity"/>
    <property type="evidence" value="ECO:0007669"/>
    <property type="project" value="InterPro"/>
</dbReference>
<dbReference type="EMBL" id="CAXHTB010000001">
    <property type="protein sequence ID" value="CAL0299115.1"/>
    <property type="molecule type" value="Genomic_DNA"/>
</dbReference>
<evidence type="ECO:0000256" key="9">
    <source>
        <dbReference type="SAM" id="MobiDB-lite"/>
    </source>
</evidence>
<keyword evidence="7" id="KW-0961">Cell wall biogenesis/degradation</keyword>
<evidence type="ECO:0000256" key="6">
    <source>
        <dbReference type="ARBA" id="ARBA00023295"/>
    </source>
</evidence>
<evidence type="ECO:0000313" key="13">
    <source>
        <dbReference type="Proteomes" id="UP001497480"/>
    </source>
</evidence>
<keyword evidence="4" id="KW-0378">Hydrolase</keyword>
<keyword evidence="6" id="KW-0326">Glycosidase</keyword>
<dbReference type="InterPro" id="IPR040720">
    <property type="entry name" value="GH81_C"/>
</dbReference>
<evidence type="ECO:0000313" key="12">
    <source>
        <dbReference type="EMBL" id="CAL0299115.1"/>
    </source>
</evidence>
<feature type="domain" description="Glycosyl hydrolase family 81 C-terminal" evidence="11">
    <location>
        <begin position="391"/>
        <end position="729"/>
    </location>
</feature>
<dbReference type="PROSITE" id="PS52008">
    <property type="entry name" value="GH81"/>
    <property type="match status" value="1"/>
</dbReference>
<dbReference type="AlphaFoldDB" id="A0AAV1VQ42"/>
<reference evidence="12 13" key="1">
    <citation type="submission" date="2024-03" db="EMBL/GenBank/DDBJ databases">
        <authorList>
            <person name="Martinez-Hernandez J."/>
        </authorList>
    </citation>
    <scope>NUCLEOTIDE SEQUENCE [LARGE SCALE GENOMIC DNA]</scope>
</reference>
<dbReference type="Pfam" id="PF03639">
    <property type="entry name" value="Glyco_hydro_81"/>
    <property type="match status" value="1"/>
</dbReference>
<dbReference type="GO" id="GO:0042973">
    <property type="term" value="F:glucan endo-1,3-beta-D-glucosidase activity"/>
    <property type="evidence" value="ECO:0007669"/>
    <property type="project" value="UniProtKB-EC"/>
</dbReference>
<dbReference type="InterPro" id="IPR005200">
    <property type="entry name" value="Endo-beta-glucanase"/>
</dbReference>
<feature type="compositionally biased region" description="Pro residues" evidence="9">
    <location>
        <begin position="24"/>
        <end position="75"/>
    </location>
</feature>
<proteinExistence type="inferred from homology"/>
<dbReference type="Gene3D" id="2.70.98.30">
    <property type="entry name" value="Golgi alpha-mannosidase II, domain 4"/>
    <property type="match status" value="1"/>
</dbReference>
<dbReference type="PRINTS" id="PR01217">
    <property type="entry name" value="PRICHEXTENSN"/>
</dbReference>
<keyword evidence="8" id="KW-0624">Polysaccharide degradation</keyword>
<comment type="similarity">
    <text evidence="2">Belongs to the glycosyl hydrolase 81 family.</text>
</comment>
<evidence type="ECO:0000256" key="3">
    <source>
        <dbReference type="ARBA" id="ARBA00012780"/>
    </source>
</evidence>
<dbReference type="Pfam" id="PF17652">
    <property type="entry name" value="Glyco_hydro81C"/>
    <property type="match status" value="1"/>
</dbReference>
<protein>
    <recommendedName>
        <fullName evidence="3">glucan endo-1,3-beta-D-glucosidase</fullName>
        <ecNumber evidence="3">3.2.1.39</ecNumber>
    </recommendedName>
</protein>
<evidence type="ECO:0000259" key="11">
    <source>
        <dbReference type="Pfam" id="PF17652"/>
    </source>
</evidence>
<sequence length="753" mass="84611">MLKKFRRKIEQKVTRPFKGRPQPASLPPPLPPPPPTTTTTPPPPPPPPPTPPPPPPPTPPPPPPPPSRPYSPKPSEPQLLLSIPPKQPNSPFLFPQTHSKVLPDPSIFFSPSLVSTPLPTNSFFQNFVLEDGDKPEYIHPYLIKSKNFSLSICYPSRSVSSSVIYQVFKPDITIFASEQNPDSHDKHVISSFSDLSVTLDIPSSNLRFFLVRGSPFVTASVTRPTPLSIITICSIVSFTPNSSLTKHTMQLSNGQTWLIYTSAPIILNHLPYEITSYDFSGIIRIVVLPDSDPRNEAVLNLSSSCYPVSGDAAFKRPFSVEYTWEKKGWGELLMLANPLHLKLLSSNDCGATVLDGFKYRSIDGDLVGVLGDTWLLKAHPVSVTWHSIRGIKEEYHNEIFSALSEDVDALSSSGITTTQCYFYGKKIARAARLALIAEEVSFFDAIPPIRKFLKENIEPWLDGNFNGNGFLYDGKWGGIVTKQGSKDSDADLGFGIYNDHHYQLGYFLYGIAVLAKIDPAWGRKYKPQAYSLMADFMNLGRRSNSNYTRLRCFDLYKLHSWAGGLTEFADGRNQESTSEAVNAYYSAALMGLAYGDTYLITIGSTLAAFEIHAAQMWCHIREGDKLYEEDFTKENKIVSGLWANRRDGGLWFHVLPLVPITEALFSDVDYVKELVEWTLSNMNMKDVGERWKGFVYALEGTYDKESALEKIRRLKVFEEGNSFTNLLWWIHSRGGVEEEFGHEKHCWFDNYCH</sequence>
<feature type="region of interest" description="Disordered" evidence="9">
    <location>
        <begin position="1"/>
        <end position="97"/>
    </location>
</feature>
<name>A0AAV1VQ42_LUPLU</name>
<gene>
    <name evidence="12" type="ORF">LLUT_LOCUS175</name>
</gene>
<dbReference type="Proteomes" id="UP001497480">
    <property type="component" value="Unassembled WGS sequence"/>
</dbReference>
<evidence type="ECO:0000256" key="4">
    <source>
        <dbReference type="ARBA" id="ARBA00022801"/>
    </source>
</evidence>
<evidence type="ECO:0000256" key="1">
    <source>
        <dbReference type="ARBA" id="ARBA00000382"/>
    </source>
</evidence>